<proteinExistence type="predicted"/>
<dbReference type="Proteomes" id="UP001234811">
    <property type="component" value="Unassembled WGS sequence"/>
</dbReference>
<dbReference type="EMBL" id="JAVIPQ010000066">
    <property type="protein sequence ID" value="MDQ9554596.1"/>
    <property type="molecule type" value="Genomic_DNA"/>
</dbReference>
<organism evidence="1 2">
    <name type="scientific">Serratia marcescens</name>
    <dbReference type="NCBI Taxonomy" id="615"/>
    <lineage>
        <taxon>Bacteria</taxon>
        <taxon>Pseudomonadati</taxon>
        <taxon>Pseudomonadota</taxon>
        <taxon>Gammaproteobacteria</taxon>
        <taxon>Enterobacterales</taxon>
        <taxon>Yersiniaceae</taxon>
        <taxon>Serratia</taxon>
    </lineage>
</organism>
<sequence>GCAFNARCRRAFGTCVQLQPQLKQYGEQMVACFAVDQDEHPGA</sequence>
<name>A0ABD5BE13_SERMA</name>
<evidence type="ECO:0000313" key="1">
    <source>
        <dbReference type="EMBL" id="MDQ9554596.1"/>
    </source>
</evidence>
<comment type="caution">
    <text evidence="1">The sequence shown here is derived from an EMBL/GenBank/DDBJ whole genome shotgun (WGS) entry which is preliminary data.</text>
</comment>
<feature type="non-terminal residue" evidence="1">
    <location>
        <position position="1"/>
    </location>
</feature>
<reference evidence="1 2" key="1">
    <citation type="submission" date="2023-07" db="EMBL/GenBank/DDBJ databases">
        <title>Pathogens genome sequencing project 196.</title>
        <authorList>
            <person name="Cao X."/>
        </authorList>
    </citation>
    <scope>NUCLEOTIDE SEQUENCE [LARGE SCALE GENOMIC DNA]</scope>
    <source>
        <strain evidence="1 2">SM41</strain>
    </source>
</reference>
<protein>
    <submittedName>
        <fullName evidence="1">Dipeptide ABC transporter ATP binding subunit DppF</fullName>
    </submittedName>
</protein>
<gene>
    <name evidence="1" type="primary">dppF</name>
    <name evidence="1" type="ORF">RF091_03520</name>
</gene>
<dbReference type="AlphaFoldDB" id="A0ABD5BE13"/>
<evidence type="ECO:0000313" key="2">
    <source>
        <dbReference type="Proteomes" id="UP001234811"/>
    </source>
</evidence>
<accession>A0ABD5BE13</accession>